<dbReference type="Pfam" id="PF08479">
    <property type="entry name" value="POTRA_2"/>
    <property type="match status" value="1"/>
</dbReference>
<evidence type="ECO:0000256" key="2">
    <source>
        <dbReference type="ARBA" id="ARBA00022692"/>
    </source>
</evidence>
<evidence type="ECO:0000256" key="4">
    <source>
        <dbReference type="SAM" id="MobiDB-lite"/>
    </source>
</evidence>
<dbReference type="PANTHER" id="PTHR34597:SF1">
    <property type="entry name" value="HEME_HEMOPEXIN TRANSPORTER PROTEIN HUXB"/>
    <property type="match status" value="1"/>
</dbReference>
<protein>
    <submittedName>
        <fullName evidence="7">ShlB/FhaC/HecB family hemolysin secretion/activation protein</fullName>
    </submittedName>
</protein>
<keyword evidence="1" id="KW-0472">Membrane</keyword>
<dbReference type="InterPro" id="IPR051544">
    <property type="entry name" value="TPS_OM_transporter"/>
</dbReference>
<dbReference type="PANTHER" id="PTHR34597">
    <property type="entry name" value="SLR1661 PROTEIN"/>
    <property type="match status" value="1"/>
</dbReference>
<feature type="region of interest" description="Disordered" evidence="4">
    <location>
        <begin position="1"/>
        <end position="21"/>
    </location>
</feature>
<accession>A0A6B3NFH7</accession>
<dbReference type="EMBL" id="JAAHFQ010000543">
    <property type="protein sequence ID" value="NER30390.1"/>
    <property type="molecule type" value="Genomic_DNA"/>
</dbReference>
<keyword evidence="3" id="KW-0998">Cell outer membrane</keyword>
<dbReference type="GO" id="GO:0046819">
    <property type="term" value="P:protein secretion by the type V secretion system"/>
    <property type="evidence" value="ECO:0007669"/>
    <property type="project" value="TreeGrafter"/>
</dbReference>
<reference evidence="7" key="1">
    <citation type="submission" date="2019-11" db="EMBL/GenBank/DDBJ databases">
        <title>Genomic insights into an expanded diversity of filamentous marine cyanobacteria reveals the extraordinary biosynthetic potential of Moorea and Okeania.</title>
        <authorList>
            <person name="Ferreira Leao T."/>
            <person name="Wang M."/>
            <person name="Moss N."/>
            <person name="Da Silva R."/>
            <person name="Sanders J."/>
            <person name="Nurk S."/>
            <person name="Gurevich A."/>
            <person name="Humphrey G."/>
            <person name="Reher R."/>
            <person name="Zhu Q."/>
            <person name="Belda-Ferre P."/>
            <person name="Glukhov E."/>
            <person name="Rex R."/>
            <person name="Dorrestein P.C."/>
            <person name="Knight R."/>
            <person name="Pevzner P."/>
            <person name="Gerwick W.H."/>
            <person name="Gerwick L."/>
        </authorList>
    </citation>
    <scope>NUCLEOTIDE SEQUENCE</scope>
    <source>
        <strain evidence="7">SIO1C4</strain>
    </source>
</reference>
<feature type="compositionally biased region" description="Low complexity" evidence="4">
    <location>
        <begin position="1"/>
        <end position="16"/>
    </location>
</feature>
<dbReference type="Gene3D" id="3.10.20.310">
    <property type="entry name" value="membrane protein fhac"/>
    <property type="match status" value="1"/>
</dbReference>
<organism evidence="7">
    <name type="scientific">Symploca sp. SIO1C4</name>
    <dbReference type="NCBI Taxonomy" id="2607765"/>
    <lineage>
        <taxon>Bacteria</taxon>
        <taxon>Bacillati</taxon>
        <taxon>Cyanobacteriota</taxon>
        <taxon>Cyanophyceae</taxon>
        <taxon>Coleofasciculales</taxon>
        <taxon>Coleofasciculaceae</taxon>
        <taxon>Symploca</taxon>
    </lineage>
</organism>
<evidence type="ECO:0000256" key="3">
    <source>
        <dbReference type="ARBA" id="ARBA00023237"/>
    </source>
</evidence>
<evidence type="ECO:0000259" key="5">
    <source>
        <dbReference type="Pfam" id="PF03865"/>
    </source>
</evidence>
<feature type="non-terminal residue" evidence="7">
    <location>
        <position position="1"/>
    </location>
</feature>
<gene>
    <name evidence="7" type="ORF">F6J89_22880</name>
</gene>
<dbReference type="Gene3D" id="2.40.160.50">
    <property type="entry name" value="membrane protein fhac: a member of the omp85/tpsb transporter family"/>
    <property type="match status" value="1"/>
</dbReference>
<proteinExistence type="predicted"/>
<dbReference type="Pfam" id="PF03865">
    <property type="entry name" value="ShlB"/>
    <property type="match status" value="1"/>
</dbReference>
<feature type="domain" description="Haemolysin activator HlyB C-terminal" evidence="5">
    <location>
        <begin position="160"/>
        <end position="476"/>
    </location>
</feature>
<dbReference type="GO" id="GO:0098046">
    <property type="term" value="C:type V protein secretion system complex"/>
    <property type="evidence" value="ECO:0007669"/>
    <property type="project" value="TreeGrafter"/>
</dbReference>
<evidence type="ECO:0000259" key="6">
    <source>
        <dbReference type="Pfam" id="PF08479"/>
    </source>
</evidence>
<dbReference type="GO" id="GO:0008320">
    <property type="term" value="F:protein transmembrane transporter activity"/>
    <property type="evidence" value="ECO:0007669"/>
    <property type="project" value="TreeGrafter"/>
</dbReference>
<keyword evidence="2" id="KW-0812">Transmembrane</keyword>
<name>A0A6B3NFH7_9CYAN</name>
<dbReference type="AlphaFoldDB" id="A0A6B3NFH7"/>
<evidence type="ECO:0000256" key="1">
    <source>
        <dbReference type="ARBA" id="ARBA00022452"/>
    </source>
</evidence>
<evidence type="ECO:0000313" key="7">
    <source>
        <dbReference type="EMBL" id="NER30390.1"/>
    </source>
</evidence>
<keyword evidence="1" id="KW-1134">Transmembrane beta strand</keyword>
<dbReference type="InterPro" id="IPR013686">
    <property type="entry name" value="Polypept-transport_assoc_ShlB"/>
</dbReference>
<dbReference type="InterPro" id="IPR005565">
    <property type="entry name" value="Hemolysn_activator_HlyB_C"/>
</dbReference>
<sequence length="517" mass="57469">VIPTPETEPSSTSPEVESSEVKIPVTQIQVTGSTIFEAEEFNPITEPLQGREVSLEELKEATTEITQLYLNEGYITSRAVLVDQKIIDGVVRIQILEGNLTKIEIEGTKRLNRSYIRQRIEQGVTTPLRVEELEEQLRLLRTDPLLENIEASLRSGEKIGESILVVKVTEANPFYGNLNFDNFSPPSVGSERFGALLGYRNLTGIGDNLFAAYDRSTTGGSEVTEFGYQVPLNAKNGTLQLRAVIDRNEVTQEPFDELNIEGESELYELSLRQPLVRNPREEFALSLGFSFRDGQTFLNFRPSGFGIGPDEDGVSRISVLRLGQDYLKRDLGGAWVLRSQFSIGTGLFDATTNESPIPDSRFFSWLGQVQRVQRLSDNQLLVARADLQLSPDSLLSSEQFVIGGGQSLRGFRQNVRSGDSGFRFTIEDRITLARNQNGASVVQVAPFFDMGAVWNDSDNPNRLKGDTFLAGLGLGLILNPLPRLNLRVDFTIPLLDIDDRGENAQDDGIFFSVNYGF</sequence>
<comment type="caution">
    <text evidence="7">The sequence shown here is derived from an EMBL/GenBank/DDBJ whole genome shotgun (WGS) entry which is preliminary data.</text>
</comment>
<feature type="domain" description="Polypeptide-transport-associated ShlB-type" evidence="6">
    <location>
        <begin position="24"/>
        <end position="98"/>
    </location>
</feature>